<organism evidence="1 2">
    <name type="scientific">Acetobacter malorum</name>
    <dbReference type="NCBI Taxonomy" id="178901"/>
    <lineage>
        <taxon>Bacteria</taxon>
        <taxon>Pseudomonadati</taxon>
        <taxon>Pseudomonadota</taxon>
        <taxon>Alphaproteobacteria</taxon>
        <taxon>Acetobacterales</taxon>
        <taxon>Acetobacteraceae</taxon>
        <taxon>Acetobacter</taxon>
    </lineage>
</organism>
<proteinExistence type="predicted"/>
<dbReference type="EMBL" id="LHZF01000139">
    <property type="protein sequence ID" value="KXV18266.1"/>
    <property type="molecule type" value="Genomic_DNA"/>
</dbReference>
<protein>
    <recommendedName>
        <fullName evidence="3">Protein ImuA</fullName>
    </recommendedName>
</protein>
<gene>
    <name evidence="1" type="ORF">AD933_03360</name>
</gene>
<dbReference type="SUPFAM" id="SSF52540">
    <property type="entry name" value="P-loop containing nucleoside triphosphate hydrolases"/>
    <property type="match status" value="1"/>
</dbReference>
<dbReference type="Proteomes" id="UP000075526">
    <property type="component" value="Unassembled WGS sequence"/>
</dbReference>
<evidence type="ECO:0000313" key="2">
    <source>
        <dbReference type="Proteomes" id="UP000075526"/>
    </source>
</evidence>
<dbReference type="RefSeq" id="WP_061507606.1">
    <property type="nucleotide sequence ID" value="NZ_LHZF01000139.1"/>
</dbReference>
<dbReference type="Gene3D" id="3.40.50.300">
    <property type="entry name" value="P-loop containing nucleotide triphosphate hydrolases"/>
    <property type="match status" value="1"/>
</dbReference>
<evidence type="ECO:0008006" key="3">
    <source>
        <dbReference type="Google" id="ProtNLM"/>
    </source>
</evidence>
<dbReference type="AlphaFoldDB" id="A0A149RV36"/>
<reference evidence="1 2" key="1">
    <citation type="submission" date="2015-06" db="EMBL/GenBank/DDBJ databases">
        <title>Improved classification and identification of acetic acid bacteria using matrix-assisted laser desorption/ionization time-of-flight mass spectrometry; Gluconobacter nephelii and Gluconobacter uchimurae are later heterotypic synonyms of Gluconobacter japonicus and Gluconobacter oxydans, respectively.</title>
        <authorList>
            <person name="Li L."/>
            <person name="Cleenwerck I."/>
            <person name="De Vuyst L."/>
            <person name="Vandamme P."/>
        </authorList>
    </citation>
    <scope>NUCLEOTIDE SEQUENCE [LARGE SCALE GENOMIC DNA]</scope>
    <source>
        <strain evidence="1 2">LMG 1552</strain>
    </source>
</reference>
<accession>A0A149RV36</accession>
<dbReference type="InterPro" id="IPR027417">
    <property type="entry name" value="P-loop_NTPase"/>
</dbReference>
<comment type="caution">
    <text evidence="1">The sequence shown here is derived from an EMBL/GenBank/DDBJ whole genome shotgun (WGS) entry which is preliminary data.</text>
</comment>
<sequence length="261" mass="28118">MASSHSDTLDLLRDRIARMTVGPASSITQRLSTGIAEIDARLGGGLEKGTVHEFFGAGSDRQVSAKPARFVAAVLARTTGAVIWIGEETLDLCVAGVEQAGLNPGRLICVTATQASFVDLCEAVLREPGVGAVVVDSRTAPDLSTTRRLQRAAHERGATGFLLYRSAFLAGCPSHCLSATRWKIGPSTSFSLRDNPVGGAYAAEERWSIEMLSHHHGGAAGWVIDPACYETHPFSVLPEERSQHVRDDRARRSWWRSALRA</sequence>
<dbReference type="PATRIC" id="fig|178901.13.peg.3425"/>
<evidence type="ECO:0000313" key="1">
    <source>
        <dbReference type="EMBL" id="KXV18266.1"/>
    </source>
</evidence>
<name>A0A149RV36_9PROT</name>